<feature type="domain" description="SSD" evidence="8">
    <location>
        <begin position="248"/>
        <end position="352"/>
    </location>
</feature>
<dbReference type="Gene3D" id="1.20.1640.10">
    <property type="entry name" value="Multidrug efflux transporter AcrB transmembrane domain"/>
    <property type="match status" value="2"/>
</dbReference>
<evidence type="ECO:0000313" key="9">
    <source>
        <dbReference type="EMBL" id="GAA0341679.1"/>
    </source>
</evidence>
<dbReference type="Proteomes" id="UP001500782">
    <property type="component" value="Unassembled WGS sequence"/>
</dbReference>
<feature type="transmembrane region" description="Helical" evidence="7">
    <location>
        <begin position="657"/>
        <end position="680"/>
    </location>
</feature>
<feature type="transmembrane region" description="Helical" evidence="7">
    <location>
        <begin position="331"/>
        <end position="354"/>
    </location>
</feature>
<feature type="transmembrane region" description="Helical" evidence="7">
    <location>
        <begin position="197"/>
        <end position="215"/>
    </location>
</feature>
<evidence type="ECO:0000256" key="1">
    <source>
        <dbReference type="ARBA" id="ARBA00004651"/>
    </source>
</evidence>
<reference evidence="9 10" key="1">
    <citation type="journal article" date="2019" name="Int. J. Syst. Evol. Microbiol.">
        <title>The Global Catalogue of Microorganisms (GCM) 10K type strain sequencing project: providing services to taxonomists for standard genome sequencing and annotation.</title>
        <authorList>
            <consortium name="The Broad Institute Genomics Platform"/>
            <consortium name="The Broad Institute Genome Sequencing Center for Infectious Disease"/>
            <person name="Wu L."/>
            <person name="Ma J."/>
        </authorList>
    </citation>
    <scope>NUCLEOTIDE SEQUENCE [LARGE SCALE GENOMIC DNA]</scope>
    <source>
        <strain evidence="9 10">JCM 9731</strain>
    </source>
</reference>
<sequence length="745" mass="81333">MENSYVKWVVGKKSKWITILVWIALATVLNFVFPQANQQVNDSAGNFDELKASTEASNLIEEEFPNESGVPALIVWNKELGLGDEEIQQIRSVVQDLSENPLPDQKMIPPLHTIPEEVLMGQVSENGKTFIMPVFFNDGVDATRLKENVSEMSERAESLIGANPFNEEIDSASLSARVTGPVGILMDATDLFSSGDFSLTIITFILVLTVLLIIYRSPILALIPLIGVGFAYSIISPVLGALGENGVITFDSQGISIMTVLLFGAGTDYCLFLISRFRSYLKVNRESSTALKEATKDKSGAIAMSALTTISALSFLLLADFGPIERFSIPFVLAIFVVALSSLTLVPAILAVLGRVSFFPFIPMPQEMMEQKAMEKGKSLPKQQDKVKLSEKINSFVVDRAKTVTIATTIVLVGLAAFTFQIKYTYDTLSSFPEDMASSEGFQLIENSFNAGQLAPITLAIDTEGKEVNLQENLSAQDFVGDVTEPVPGQNNANIHMYSIELTMNPYSNEAMDVIPELREIVSTALANSGISDTEKKVWIAGQTAEQYDIRETSSRDASILVPLIIIIIALLVLGYLRSITAMIYLMATVVVSYFSALGLGWIIIHYVMGADAIQGFIPLYAFIFLGALGVDYNILMKSSIWKKARYMPLKKAIKEGANETGGVINSAGVILAGTFAVLATLPIQILVHFGIITAVGVLIDTFIVRPFLVPAITAWFGKKAFWPGKYEEIKESESDSSKQIKGEM</sequence>
<protein>
    <submittedName>
        <fullName evidence="9">MMPL family transporter</fullName>
    </submittedName>
</protein>
<dbReference type="InterPro" id="IPR004869">
    <property type="entry name" value="MMPL_dom"/>
</dbReference>
<name>A0ABN0WMH3_9BACI</name>
<feature type="transmembrane region" description="Helical" evidence="7">
    <location>
        <begin position="404"/>
        <end position="422"/>
    </location>
</feature>
<keyword evidence="6 7" id="KW-0472">Membrane</keyword>
<organism evidence="9 10">
    <name type="scientific">Bacillus carboniphilus</name>
    <dbReference type="NCBI Taxonomy" id="86663"/>
    <lineage>
        <taxon>Bacteria</taxon>
        <taxon>Bacillati</taxon>
        <taxon>Bacillota</taxon>
        <taxon>Bacilli</taxon>
        <taxon>Bacillales</taxon>
        <taxon>Bacillaceae</taxon>
        <taxon>Bacillus</taxon>
    </lineage>
</organism>
<dbReference type="EMBL" id="BAAADJ010000060">
    <property type="protein sequence ID" value="GAA0341679.1"/>
    <property type="molecule type" value="Genomic_DNA"/>
</dbReference>
<feature type="transmembrane region" description="Helical" evidence="7">
    <location>
        <begin position="255"/>
        <end position="275"/>
    </location>
</feature>
<feature type="transmembrane region" description="Helical" evidence="7">
    <location>
        <begin position="16"/>
        <end position="33"/>
    </location>
</feature>
<evidence type="ECO:0000313" key="10">
    <source>
        <dbReference type="Proteomes" id="UP001500782"/>
    </source>
</evidence>
<evidence type="ECO:0000256" key="3">
    <source>
        <dbReference type="ARBA" id="ARBA00022475"/>
    </source>
</evidence>
<dbReference type="PANTHER" id="PTHR33406">
    <property type="entry name" value="MEMBRANE PROTEIN MJ1562-RELATED"/>
    <property type="match status" value="1"/>
</dbReference>
<evidence type="ECO:0000256" key="4">
    <source>
        <dbReference type="ARBA" id="ARBA00022692"/>
    </source>
</evidence>
<dbReference type="InterPro" id="IPR000731">
    <property type="entry name" value="SSD"/>
</dbReference>
<keyword evidence="10" id="KW-1185">Reference proteome</keyword>
<feature type="transmembrane region" description="Helical" evidence="7">
    <location>
        <begin position="686"/>
        <end position="709"/>
    </location>
</feature>
<keyword evidence="3" id="KW-1003">Cell membrane</keyword>
<dbReference type="PANTHER" id="PTHR33406:SF6">
    <property type="entry name" value="MEMBRANE PROTEIN YDGH-RELATED"/>
    <property type="match status" value="1"/>
</dbReference>
<comment type="caution">
    <text evidence="9">The sequence shown here is derived from an EMBL/GenBank/DDBJ whole genome shotgun (WGS) entry which is preliminary data.</text>
</comment>
<keyword evidence="5 7" id="KW-1133">Transmembrane helix</keyword>
<feature type="transmembrane region" description="Helical" evidence="7">
    <location>
        <begin position="617"/>
        <end position="636"/>
    </location>
</feature>
<evidence type="ECO:0000256" key="5">
    <source>
        <dbReference type="ARBA" id="ARBA00022989"/>
    </source>
</evidence>
<proteinExistence type="inferred from homology"/>
<dbReference type="PROSITE" id="PS50156">
    <property type="entry name" value="SSD"/>
    <property type="match status" value="2"/>
</dbReference>
<gene>
    <name evidence="9" type="ORF">GCM10008967_35080</name>
</gene>
<feature type="transmembrane region" description="Helical" evidence="7">
    <location>
        <begin position="584"/>
        <end position="605"/>
    </location>
</feature>
<dbReference type="InterPro" id="IPR050545">
    <property type="entry name" value="Mycobact_MmpL"/>
</dbReference>
<feature type="domain" description="SSD" evidence="8">
    <location>
        <begin position="564"/>
        <end position="715"/>
    </location>
</feature>
<feature type="transmembrane region" description="Helical" evidence="7">
    <location>
        <begin position="222"/>
        <end position="243"/>
    </location>
</feature>
<keyword evidence="4 7" id="KW-0812">Transmembrane</keyword>
<dbReference type="RefSeq" id="WP_343801939.1">
    <property type="nucleotide sequence ID" value="NZ_BAAADJ010000060.1"/>
</dbReference>
<evidence type="ECO:0000256" key="2">
    <source>
        <dbReference type="ARBA" id="ARBA00010157"/>
    </source>
</evidence>
<dbReference type="SUPFAM" id="SSF82866">
    <property type="entry name" value="Multidrug efflux transporter AcrB transmembrane domain"/>
    <property type="match status" value="2"/>
</dbReference>
<evidence type="ECO:0000256" key="6">
    <source>
        <dbReference type="ARBA" id="ARBA00023136"/>
    </source>
</evidence>
<dbReference type="Pfam" id="PF03176">
    <property type="entry name" value="MMPL"/>
    <property type="match status" value="2"/>
</dbReference>
<evidence type="ECO:0000259" key="8">
    <source>
        <dbReference type="PROSITE" id="PS50156"/>
    </source>
</evidence>
<accession>A0ABN0WMH3</accession>
<feature type="transmembrane region" description="Helical" evidence="7">
    <location>
        <begin position="301"/>
        <end position="319"/>
    </location>
</feature>
<comment type="similarity">
    <text evidence="2">Belongs to the resistance-nodulation-cell division (RND) (TC 2.A.6) family. MmpL subfamily.</text>
</comment>
<evidence type="ECO:0000256" key="7">
    <source>
        <dbReference type="SAM" id="Phobius"/>
    </source>
</evidence>
<feature type="transmembrane region" description="Helical" evidence="7">
    <location>
        <begin position="558"/>
        <end position="577"/>
    </location>
</feature>
<comment type="subcellular location">
    <subcellularLocation>
        <location evidence="1">Cell membrane</location>
        <topology evidence="1">Multi-pass membrane protein</topology>
    </subcellularLocation>
</comment>